<evidence type="ECO:0000313" key="1">
    <source>
        <dbReference type="EMBL" id="PIE24029.1"/>
    </source>
</evidence>
<dbReference type="EMBL" id="PDSH01000018">
    <property type="protein sequence ID" value="PIE24029.1"/>
    <property type="molecule type" value="Genomic_DNA"/>
</dbReference>
<accession>A0A2G6JNC5</accession>
<comment type="caution">
    <text evidence="1">The sequence shown here is derived from an EMBL/GenBank/DDBJ whole genome shotgun (WGS) entry which is preliminary data.</text>
</comment>
<protein>
    <submittedName>
        <fullName evidence="1">Uncharacterized protein</fullName>
    </submittedName>
</protein>
<proteinExistence type="predicted"/>
<name>A0A2G6JNC5_NEPCE</name>
<sequence length="222" mass="25143">MAAVDEQNRYNLRMMSKTFDGYREVSHTQNSAVARLRKEDESYTLMDFGRGAVVIEMPSGYSVLEIPNFEGVDSEFKYNYKAQKLSGVNAAADYFNNKVYKYLQSGPALGSDHAWSTQVNISDIAPKGINGGKVTIDLERSYFNHNNKEYVLITYNIPAFQAIDNDGDFIIHWGEGAALADPGFGEIYWNAAVQRSVVEETTGIRRPYRYNTYEPSQVNRQK</sequence>
<gene>
    <name evidence="1" type="ORF">CSA60_03890</name>
</gene>
<reference evidence="1 2" key="1">
    <citation type="submission" date="2017-10" db="EMBL/GenBank/DDBJ databases">
        <title>Novel microbial diversity and functional potential in the marine mammal oral microbiome.</title>
        <authorList>
            <person name="Dudek N.K."/>
            <person name="Sun C.L."/>
            <person name="Burstein D."/>
            <person name="Kantor R.S."/>
            <person name="Aliaga Goltsman D.S."/>
            <person name="Bik E.M."/>
            <person name="Thomas B.C."/>
            <person name="Banfield J.F."/>
            <person name="Relman D.A."/>
        </authorList>
    </citation>
    <scope>NUCLEOTIDE SEQUENCE [LARGE SCALE GENOMIC DNA]</scope>
    <source>
        <strain evidence="1">DOLJORAL78_47_21</strain>
    </source>
</reference>
<evidence type="ECO:0000313" key="2">
    <source>
        <dbReference type="Proteomes" id="UP000243469"/>
    </source>
</evidence>
<organism evidence="1 2">
    <name type="scientific">Neptuniibacter caesariensis</name>
    <dbReference type="NCBI Taxonomy" id="207954"/>
    <lineage>
        <taxon>Bacteria</taxon>
        <taxon>Pseudomonadati</taxon>
        <taxon>Pseudomonadota</taxon>
        <taxon>Gammaproteobacteria</taxon>
        <taxon>Oceanospirillales</taxon>
        <taxon>Oceanospirillaceae</taxon>
        <taxon>Neptuniibacter</taxon>
    </lineage>
</organism>
<dbReference type="AlphaFoldDB" id="A0A2G6JNC5"/>
<dbReference type="Proteomes" id="UP000243469">
    <property type="component" value="Unassembled WGS sequence"/>
</dbReference>